<protein>
    <submittedName>
        <fullName evidence="1">Uncharacterized protein</fullName>
    </submittedName>
</protein>
<sequence>MMKQLSTCHHPLLLCDEIDEAALHMFLTSETVLELWNPDWSRYQFVVLRLETMSGLKPRGGSSSCRSLFPQMPPASPIEDRGTTIPIEDRDRVIPERLRLCGVIVKGLPVSLV</sequence>
<proteinExistence type="predicted"/>
<evidence type="ECO:0000313" key="1">
    <source>
        <dbReference type="EMBL" id="KAF3553357.1"/>
    </source>
</evidence>
<name>A0A8S9QNN4_BRACR</name>
<comment type="caution">
    <text evidence="1">The sequence shown here is derived from an EMBL/GenBank/DDBJ whole genome shotgun (WGS) entry which is preliminary data.</text>
</comment>
<organism evidence="1 2">
    <name type="scientific">Brassica cretica</name>
    <name type="common">Mustard</name>
    <dbReference type="NCBI Taxonomy" id="69181"/>
    <lineage>
        <taxon>Eukaryota</taxon>
        <taxon>Viridiplantae</taxon>
        <taxon>Streptophyta</taxon>
        <taxon>Embryophyta</taxon>
        <taxon>Tracheophyta</taxon>
        <taxon>Spermatophyta</taxon>
        <taxon>Magnoliopsida</taxon>
        <taxon>eudicotyledons</taxon>
        <taxon>Gunneridae</taxon>
        <taxon>Pentapetalae</taxon>
        <taxon>rosids</taxon>
        <taxon>malvids</taxon>
        <taxon>Brassicales</taxon>
        <taxon>Brassicaceae</taxon>
        <taxon>Brassiceae</taxon>
        <taxon>Brassica</taxon>
    </lineage>
</organism>
<gene>
    <name evidence="1" type="ORF">F2Q69_00015915</name>
</gene>
<dbReference type="Proteomes" id="UP000712600">
    <property type="component" value="Unassembled WGS sequence"/>
</dbReference>
<evidence type="ECO:0000313" key="2">
    <source>
        <dbReference type="Proteomes" id="UP000712600"/>
    </source>
</evidence>
<accession>A0A8S9QNN4</accession>
<reference evidence="1" key="1">
    <citation type="submission" date="2019-12" db="EMBL/GenBank/DDBJ databases">
        <title>Genome sequencing and annotation of Brassica cretica.</title>
        <authorList>
            <person name="Studholme D.J."/>
            <person name="Sarris P."/>
        </authorList>
    </citation>
    <scope>NUCLEOTIDE SEQUENCE</scope>
    <source>
        <strain evidence="1">PFS-109/04</strain>
        <tissue evidence="1">Leaf</tissue>
    </source>
</reference>
<dbReference type="AlphaFoldDB" id="A0A8S9QNN4"/>
<dbReference type="EMBL" id="QGKX02000996">
    <property type="protein sequence ID" value="KAF3553357.1"/>
    <property type="molecule type" value="Genomic_DNA"/>
</dbReference>